<keyword evidence="2" id="KW-1185">Reference proteome</keyword>
<dbReference type="AlphaFoldDB" id="A0A1Y5U3Z6"/>
<organism evidence="1 2">
    <name type="scientific">Roseisalinus antarcticus</name>
    <dbReference type="NCBI Taxonomy" id="254357"/>
    <lineage>
        <taxon>Bacteria</taxon>
        <taxon>Pseudomonadati</taxon>
        <taxon>Pseudomonadota</taxon>
        <taxon>Alphaproteobacteria</taxon>
        <taxon>Rhodobacterales</taxon>
        <taxon>Roseobacteraceae</taxon>
        <taxon>Roseisalinus</taxon>
    </lineage>
</organism>
<protein>
    <submittedName>
        <fullName evidence="1">Uncharacterized protein</fullName>
    </submittedName>
</protein>
<accession>A0A1Y5U3Z6</accession>
<sequence>MALPPRVFFSLYEVSVRWDCSVADIAGWSSQGKLKIMTGIGFVRCDDVKLAGPVTLSPMDLLPLFRRSGPSPTEGIMQRILPPDASNWLFITDPPDGVPVTVADMLIRADEVFGFEDEHDLVRKAAAGPNGGQPYHWAGMNIALIRRIHDQGLPATQAELIAEMQDWFADQTGGARIPDSRSIRRRITPIWHELRREEA</sequence>
<evidence type="ECO:0000313" key="1">
    <source>
        <dbReference type="EMBL" id="SLN76295.1"/>
    </source>
</evidence>
<dbReference type="OrthoDB" id="8222794at2"/>
<reference evidence="1 2" key="1">
    <citation type="submission" date="2017-03" db="EMBL/GenBank/DDBJ databases">
        <authorList>
            <person name="Afonso C.L."/>
            <person name="Miller P.J."/>
            <person name="Scott M.A."/>
            <person name="Spackman E."/>
            <person name="Goraichik I."/>
            <person name="Dimitrov K.M."/>
            <person name="Suarez D.L."/>
            <person name="Swayne D.E."/>
        </authorList>
    </citation>
    <scope>NUCLEOTIDE SEQUENCE [LARGE SCALE GENOMIC DNA]</scope>
    <source>
        <strain evidence="1 2">CECT 7023</strain>
    </source>
</reference>
<proteinExistence type="predicted"/>
<evidence type="ECO:0000313" key="2">
    <source>
        <dbReference type="Proteomes" id="UP000193900"/>
    </source>
</evidence>
<name>A0A1Y5U3Z6_9RHOB</name>
<dbReference type="Proteomes" id="UP000193900">
    <property type="component" value="Unassembled WGS sequence"/>
</dbReference>
<gene>
    <name evidence="1" type="ORF">ROA7023_04137</name>
</gene>
<dbReference type="EMBL" id="FWFZ01000041">
    <property type="protein sequence ID" value="SLN76295.1"/>
    <property type="molecule type" value="Genomic_DNA"/>
</dbReference>
<dbReference type="RefSeq" id="WP_085880845.1">
    <property type="nucleotide sequence ID" value="NZ_FWFZ01000041.1"/>
</dbReference>